<dbReference type="EC" id="5.3.1.24" evidence="3 9"/>
<dbReference type="eggNOG" id="COG0135">
    <property type="taxonomic scope" value="Bacteria"/>
</dbReference>
<dbReference type="InterPro" id="IPR011060">
    <property type="entry name" value="RibuloseP-bd_barrel"/>
</dbReference>
<evidence type="ECO:0000256" key="9">
    <source>
        <dbReference type="HAMAP-Rule" id="MF_00135"/>
    </source>
</evidence>
<keyword evidence="5 9" id="KW-0028">Amino-acid biosynthesis</keyword>
<evidence type="ECO:0000313" key="11">
    <source>
        <dbReference type="EMBL" id="KRM35068.1"/>
    </source>
</evidence>
<evidence type="ECO:0000313" key="12">
    <source>
        <dbReference type="Proteomes" id="UP000051236"/>
    </source>
</evidence>
<dbReference type="PANTHER" id="PTHR42894">
    <property type="entry name" value="N-(5'-PHOSPHORIBOSYL)ANTHRANILATE ISOMERASE"/>
    <property type="match status" value="1"/>
</dbReference>
<keyword evidence="8 9" id="KW-0413">Isomerase</keyword>
<dbReference type="GO" id="GO:0000162">
    <property type="term" value="P:L-tryptophan biosynthetic process"/>
    <property type="evidence" value="ECO:0007669"/>
    <property type="project" value="UniProtKB-UniRule"/>
</dbReference>
<evidence type="ECO:0000256" key="5">
    <source>
        <dbReference type="ARBA" id="ARBA00022605"/>
    </source>
</evidence>
<dbReference type="EMBL" id="AZGA01000016">
    <property type="protein sequence ID" value="KRM35068.1"/>
    <property type="molecule type" value="Genomic_DNA"/>
</dbReference>
<protein>
    <recommendedName>
        <fullName evidence="4 9">N-(5'-phosphoribosyl)anthranilate isomerase</fullName>
        <shortName evidence="9">PRAI</shortName>
        <ecNumber evidence="3 9">5.3.1.24</ecNumber>
    </recommendedName>
</protein>
<comment type="similarity">
    <text evidence="9">Belongs to the TrpF family.</text>
</comment>
<comment type="pathway">
    <text evidence="2 9">Amino-acid biosynthesis; L-tryptophan biosynthesis; L-tryptophan from chorismate: step 3/5.</text>
</comment>
<dbReference type="STRING" id="1423734.FC83_GL001194"/>
<evidence type="ECO:0000256" key="7">
    <source>
        <dbReference type="ARBA" id="ARBA00023141"/>
    </source>
</evidence>
<dbReference type="InterPro" id="IPR044643">
    <property type="entry name" value="TrpF_fam"/>
</dbReference>
<dbReference type="PANTHER" id="PTHR42894:SF1">
    <property type="entry name" value="N-(5'-PHOSPHORIBOSYL)ANTHRANILATE ISOMERASE"/>
    <property type="match status" value="1"/>
</dbReference>
<dbReference type="UniPathway" id="UPA00035">
    <property type="reaction ID" value="UER00042"/>
</dbReference>
<reference evidence="11 12" key="1">
    <citation type="journal article" date="2015" name="Genome Announc.">
        <title>Expanding the biotechnology potential of lactobacilli through comparative genomics of 213 strains and associated genera.</title>
        <authorList>
            <person name="Sun Z."/>
            <person name="Harris H.M."/>
            <person name="McCann A."/>
            <person name="Guo C."/>
            <person name="Argimon S."/>
            <person name="Zhang W."/>
            <person name="Yang X."/>
            <person name="Jeffery I.B."/>
            <person name="Cooney J.C."/>
            <person name="Kagawa T.F."/>
            <person name="Liu W."/>
            <person name="Song Y."/>
            <person name="Salvetti E."/>
            <person name="Wrobel A."/>
            <person name="Rasinkangas P."/>
            <person name="Parkhill J."/>
            <person name="Rea M.C."/>
            <person name="O'Sullivan O."/>
            <person name="Ritari J."/>
            <person name="Douillard F.P."/>
            <person name="Paul Ross R."/>
            <person name="Yang R."/>
            <person name="Briner A.E."/>
            <person name="Felis G.E."/>
            <person name="de Vos W.M."/>
            <person name="Barrangou R."/>
            <person name="Klaenhammer T.R."/>
            <person name="Caufield P.W."/>
            <person name="Cui Y."/>
            <person name="Zhang H."/>
            <person name="O'Toole P.W."/>
        </authorList>
    </citation>
    <scope>NUCLEOTIDE SEQUENCE [LARGE SCALE GENOMIC DNA]</scope>
    <source>
        <strain evidence="11 12">DSM 18527</strain>
    </source>
</reference>
<keyword evidence="7 9" id="KW-0057">Aromatic amino acid biosynthesis</keyword>
<dbReference type="Proteomes" id="UP000051236">
    <property type="component" value="Unassembled WGS sequence"/>
</dbReference>
<keyword evidence="12" id="KW-1185">Reference proteome</keyword>
<evidence type="ECO:0000259" key="10">
    <source>
        <dbReference type="Pfam" id="PF00697"/>
    </source>
</evidence>
<dbReference type="CDD" id="cd00405">
    <property type="entry name" value="PRAI"/>
    <property type="match status" value="1"/>
</dbReference>
<comment type="caution">
    <text evidence="11">The sequence shown here is derived from an EMBL/GenBank/DDBJ whole genome shotgun (WGS) entry which is preliminary data.</text>
</comment>
<dbReference type="Pfam" id="PF00697">
    <property type="entry name" value="PRAI"/>
    <property type="match status" value="1"/>
</dbReference>
<sequence length="185" mass="19500">MTNLDVLAVNETAADLAGFVFAPSRHQIQLAQALSLKAQLNPNIQTVGVFVHEDFATIKALYDAGAIDIAQLHGATDPVLVQRLQAVGLRVIQVFQNKAIDATSPADYLMVDSGQGSGQTLAWKPLPQLEKPVILAGGLTATNVAEAIVITQPDIVDVSSGVESAGHKDPQKISAFVENAKGVRI</sequence>
<gene>
    <name evidence="9" type="primary">trpF</name>
    <name evidence="11" type="ORF">FC83_GL001194</name>
</gene>
<dbReference type="SUPFAM" id="SSF51366">
    <property type="entry name" value="Ribulose-phoshate binding barrel"/>
    <property type="match status" value="1"/>
</dbReference>
<evidence type="ECO:0000256" key="4">
    <source>
        <dbReference type="ARBA" id="ARBA00022272"/>
    </source>
</evidence>
<keyword evidence="6 9" id="KW-0822">Tryptophan biosynthesis</keyword>
<evidence type="ECO:0000256" key="1">
    <source>
        <dbReference type="ARBA" id="ARBA00001164"/>
    </source>
</evidence>
<dbReference type="InterPro" id="IPR013785">
    <property type="entry name" value="Aldolase_TIM"/>
</dbReference>
<dbReference type="PATRIC" id="fig|1423734.3.peg.1207"/>
<evidence type="ECO:0000256" key="2">
    <source>
        <dbReference type="ARBA" id="ARBA00004664"/>
    </source>
</evidence>
<organism evidence="11 12">
    <name type="scientific">Agrilactobacillus composti DSM 18527 = JCM 14202</name>
    <dbReference type="NCBI Taxonomy" id="1423734"/>
    <lineage>
        <taxon>Bacteria</taxon>
        <taxon>Bacillati</taxon>
        <taxon>Bacillota</taxon>
        <taxon>Bacilli</taxon>
        <taxon>Lactobacillales</taxon>
        <taxon>Lactobacillaceae</taxon>
        <taxon>Agrilactobacillus</taxon>
    </lineage>
</organism>
<name>A0A0R1Y712_9LACO</name>
<evidence type="ECO:0000256" key="6">
    <source>
        <dbReference type="ARBA" id="ARBA00022822"/>
    </source>
</evidence>
<proteinExistence type="inferred from homology"/>
<accession>A0A0R1Y712</accession>
<evidence type="ECO:0000256" key="8">
    <source>
        <dbReference type="ARBA" id="ARBA00023235"/>
    </source>
</evidence>
<dbReference type="Gene3D" id="3.20.20.70">
    <property type="entry name" value="Aldolase class I"/>
    <property type="match status" value="1"/>
</dbReference>
<feature type="domain" description="N-(5'phosphoribosyl) anthranilate isomerase (PRAI)" evidence="10">
    <location>
        <begin position="5"/>
        <end position="179"/>
    </location>
</feature>
<comment type="catalytic activity">
    <reaction evidence="1 9">
        <text>N-(5-phospho-beta-D-ribosyl)anthranilate = 1-(2-carboxyphenylamino)-1-deoxy-D-ribulose 5-phosphate</text>
        <dbReference type="Rhea" id="RHEA:21540"/>
        <dbReference type="ChEBI" id="CHEBI:18277"/>
        <dbReference type="ChEBI" id="CHEBI:58613"/>
        <dbReference type="EC" id="5.3.1.24"/>
    </reaction>
</comment>
<dbReference type="HAMAP" id="MF_00135">
    <property type="entry name" value="PRAI"/>
    <property type="match status" value="1"/>
</dbReference>
<dbReference type="GO" id="GO:0004640">
    <property type="term" value="F:phosphoribosylanthranilate isomerase activity"/>
    <property type="evidence" value="ECO:0007669"/>
    <property type="project" value="UniProtKB-UniRule"/>
</dbReference>
<dbReference type="InterPro" id="IPR001240">
    <property type="entry name" value="PRAI_dom"/>
</dbReference>
<dbReference type="AlphaFoldDB" id="A0A0R1Y712"/>
<evidence type="ECO:0000256" key="3">
    <source>
        <dbReference type="ARBA" id="ARBA00012572"/>
    </source>
</evidence>